<dbReference type="InterPro" id="IPR050482">
    <property type="entry name" value="Sensor_HK_TwoCompSys"/>
</dbReference>
<keyword evidence="6" id="KW-1133">Transmembrane helix</keyword>
<proteinExistence type="predicted"/>
<keyword evidence="6" id="KW-0472">Membrane</keyword>
<evidence type="ECO:0000256" key="3">
    <source>
        <dbReference type="ARBA" id="ARBA00022679"/>
    </source>
</evidence>
<dbReference type="Pfam" id="PF02518">
    <property type="entry name" value="HATPase_c"/>
    <property type="match status" value="1"/>
</dbReference>
<dbReference type="Proteomes" id="UP000597341">
    <property type="component" value="Unassembled WGS sequence"/>
</dbReference>
<evidence type="ECO:0000256" key="6">
    <source>
        <dbReference type="SAM" id="Phobius"/>
    </source>
</evidence>
<dbReference type="GO" id="GO:0016301">
    <property type="term" value="F:kinase activity"/>
    <property type="evidence" value="ECO:0007669"/>
    <property type="project" value="UniProtKB-KW"/>
</dbReference>
<keyword evidence="9" id="KW-1185">Reference proteome</keyword>
<dbReference type="PANTHER" id="PTHR24421:SF10">
    <property type="entry name" value="NITRATE_NITRITE SENSOR PROTEIN NARQ"/>
    <property type="match status" value="1"/>
</dbReference>
<evidence type="ECO:0000313" key="8">
    <source>
        <dbReference type="EMBL" id="GHE17188.1"/>
    </source>
</evidence>
<feature type="transmembrane region" description="Helical" evidence="6">
    <location>
        <begin position="152"/>
        <end position="171"/>
    </location>
</feature>
<sequence>MPNPAGTGAVPYVTASAVLVTGVLAVRAWQADLSVPGATAGRAALDVGVGVGLACAALLLRSHPVRAALVGLTAATWLLGSVHALGTLHHGFLVLALGTTTASRPWTGRSLTAAAAAAVCAWGGGGQLVSGTLCVVVAALVATGAGRGRERALTAAGGIVLGIVLLASWALERFAWARIDPQALPITHDLAVVAVAGCLVAASRGSGDPVWRVRRGLLAPVPPGQDRRQVLVEDLLRTALRDPDLSLVLHGPGEPPVEGRPVHVVRAESGEEVAVVLSSSPLLEDAGVAAAVAEAVRPVAASARLQHEQEHQLEELRRSRTRLIAAVDDERAAIVELLRSDALRRLDEVIEALAPLTGARAVSADVETALEQLARARADVLAVAQGAPPADLGDGAIEHAVRALAEASPLDVDVMVDGSVAAERSIEAAAFYVCSEALTNAARHSGAGQVRVSLSEQGGSLVLEVSDDGRGGADPSGSGLRGLADRVEAAGGSLTVTSPELGGTTVVARLGGVSPRSAATA</sequence>
<evidence type="ECO:0000256" key="2">
    <source>
        <dbReference type="ARBA" id="ARBA00012438"/>
    </source>
</evidence>
<keyword evidence="3" id="KW-0808">Transferase</keyword>
<keyword evidence="6" id="KW-0812">Transmembrane</keyword>
<dbReference type="EC" id="2.7.13.3" evidence="2"/>
<dbReference type="CDD" id="cd16917">
    <property type="entry name" value="HATPase_UhpB-NarQ-NarX-like"/>
    <property type="match status" value="1"/>
</dbReference>
<dbReference type="InterPro" id="IPR036890">
    <property type="entry name" value="HATPase_C_sf"/>
</dbReference>
<accession>A0ABQ3HHQ9</accession>
<organism evidence="8 9">
    <name type="scientific">Nocardioides flavus</name>
    <name type="common">ex Wang et al. 2016</name>
    <dbReference type="NCBI Taxonomy" id="2058780"/>
    <lineage>
        <taxon>Bacteria</taxon>
        <taxon>Bacillati</taxon>
        <taxon>Actinomycetota</taxon>
        <taxon>Actinomycetes</taxon>
        <taxon>Propionibacteriales</taxon>
        <taxon>Nocardioidaceae</taxon>
        <taxon>Nocardioides</taxon>
    </lineage>
</organism>
<dbReference type="SMART" id="SM00387">
    <property type="entry name" value="HATPase_c"/>
    <property type="match status" value="1"/>
</dbReference>
<dbReference type="EMBL" id="BNAD01000004">
    <property type="protein sequence ID" value="GHE17188.1"/>
    <property type="molecule type" value="Genomic_DNA"/>
</dbReference>
<evidence type="ECO:0000256" key="4">
    <source>
        <dbReference type="ARBA" id="ARBA00022777"/>
    </source>
</evidence>
<dbReference type="InterPro" id="IPR003594">
    <property type="entry name" value="HATPase_dom"/>
</dbReference>
<feature type="transmembrane region" description="Helical" evidence="6">
    <location>
        <begin position="12"/>
        <end position="31"/>
    </location>
</feature>
<name>A0ABQ3HHQ9_9ACTN</name>
<reference evidence="9" key="1">
    <citation type="journal article" date="2019" name="Int. J. Syst. Evol. Microbiol.">
        <title>The Global Catalogue of Microorganisms (GCM) 10K type strain sequencing project: providing services to taxonomists for standard genome sequencing and annotation.</title>
        <authorList>
            <consortium name="The Broad Institute Genomics Platform"/>
            <consortium name="The Broad Institute Genome Sequencing Center for Infectious Disease"/>
            <person name="Wu L."/>
            <person name="Ma J."/>
        </authorList>
    </citation>
    <scope>NUCLEOTIDE SEQUENCE [LARGE SCALE GENOMIC DNA]</scope>
    <source>
        <strain evidence="9">CGMCC 1.12791</strain>
    </source>
</reference>
<keyword evidence="5" id="KW-0902">Two-component regulatory system</keyword>
<gene>
    <name evidence="8" type="ORF">GCM10011376_17980</name>
</gene>
<comment type="catalytic activity">
    <reaction evidence="1">
        <text>ATP + protein L-histidine = ADP + protein N-phospho-L-histidine.</text>
        <dbReference type="EC" id="2.7.13.3"/>
    </reaction>
</comment>
<feature type="domain" description="Histidine kinase/HSP90-like ATPase" evidence="7">
    <location>
        <begin position="425"/>
        <end position="514"/>
    </location>
</feature>
<evidence type="ECO:0000256" key="5">
    <source>
        <dbReference type="ARBA" id="ARBA00023012"/>
    </source>
</evidence>
<protein>
    <recommendedName>
        <fullName evidence="2">histidine kinase</fullName>
        <ecNumber evidence="2">2.7.13.3</ecNumber>
    </recommendedName>
</protein>
<evidence type="ECO:0000256" key="1">
    <source>
        <dbReference type="ARBA" id="ARBA00000085"/>
    </source>
</evidence>
<evidence type="ECO:0000313" key="9">
    <source>
        <dbReference type="Proteomes" id="UP000597341"/>
    </source>
</evidence>
<dbReference type="SUPFAM" id="SSF55874">
    <property type="entry name" value="ATPase domain of HSP90 chaperone/DNA topoisomerase II/histidine kinase"/>
    <property type="match status" value="1"/>
</dbReference>
<evidence type="ECO:0000259" key="7">
    <source>
        <dbReference type="SMART" id="SM00387"/>
    </source>
</evidence>
<feature type="transmembrane region" description="Helical" evidence="6">
    <location>
        <begin position="43"/>
        <end position="60"/>
    </location>
</feature>
<keyword evidence="4 8" id="KW-0418">Kinase</keyword>
<dbReference type="Gene3D" id="3.30.565.10">
    <property type="entry name" value="Histidine kinase-like ATPase, C-terminal domain"/>
    <property type="match status" value="1"/>
</dbReference>
<comment type="caution">
    <text evidence="8">The sequence shown here is derived from an EMBL/GenBank/DDBJ whole genome shotgun (WGS) entry which is preliminary data.</text>
</comment>
<dbReference type="RefSeq" id="WP_191279145.1">
    <property type="nucleotide sequence ID" value="NZ_BNAD01000004.1"/>
</dbReference>
<dbReference type="PANTHER" id="PTHR24421">
    <property type="entry name" value="NITRATE/NITRITE SENSOR PROTEIN NARX-RELATED"/>
    <property type="match status" value="1"/>
</dbReference>
<feature type="transmembrane region" description="Helical" evidence="6">
    <location>
        <begin position="113"/>
        <end position="140"/>
    </location>
</feature>
<feature type="transmembrane region" description="Helical" evidence="6">
    <location>
        <begin position="67"/>
        <end position="93"/>
    </location>
</feature>